<comment type="caution">
    <text evidence="3">The sequence shown here is derived from an EMBL/GenBank/DDBJ whole genome shotgun (WGS) entry which is preliminary data.</text>
</comment>
<dbReference type="PANTHER" id="PTHR33969">
    <property type="entry name" value="SEGREGATION AND CONDENSATION PROTEIN A"/>
    <property type="match status" value="1"/>
</dbReference>
<accession>A0A401FL74</accession>
<dbReference type="GO" id="GO:0007059">
    <property type="term" value="P:chromosome segregation"/>
    <property type="evidence" value="ECO:0007669"/>
    <property type="project" value="UniProtKB-KW"/>
</dbReference>
<reference evidence="3 4" key="1">
    <citation type="submission" date="2017-11" db="EMBL/GenBank/DDBJ databases">
        <title>Draft Genome Sequence of Lactobacillus curieae NBRC 111893 isolated from Koso, a Japanese sugar-Vegetable Fermented Beverage.</title>
        <authorList>
            <person name="Chiou T.Y."/>
            <person name="Oshima K."/>
            <person name="Suda W."/>
            <person name="Hattori M."/>
            <person name="Takahashi T."/>
        </authorList>
    </citation>
    <scope>NUCLEOTIDE SEQUENCE [LARGE SCALE GENOMIC DNA]</scope>
    <source>
        <strain evidence="3 4">NBRC111893</strain>
    </source>
</reference>
<organism evidence="3 4">
    <name type="scientific">Lentilactobacillus kosonis</name>
    <dbReference type="NCBI Taxonomy" id="2810561"/>
    <lineage>
        <taxon>Bacteria</taxon>
        <taxon>Bacillati</taxon>
        <taxon>Bacillota</taxon>
        <taxon>Bacilli</taxon>
        <taxon>Lactobacillales</taxon>
        <taxon>Lactobacillaceae</taxon>
        <taxon>Lentilactobacillus</taxon>
    </lineage>
</organism>
<evidence type="ECO:0000313" key="3">
    <source>
        <dbReference type="EMBL" id="GAY73056.1"/>
    </source>
</evidence>
<dbReference type="Pfam" id="PF02616">
    <property type="entry name" value="SMC_ScpA"/>
    <property type="match status" value="1"/>
</dbReference>
<evidence type="ECO:0000256" key="1">
    <source>
        <dbReference type="ARBA" id="ARBA00022829"/>
    </source>
</evidence>
<keyword evidence="1" id="KW-0159">Chromosome partition</keyword>
<proteinExistence type="predicted"/>
<evidence type="ECO:0000313" key="4">
    <source>
        <dbReference type="Proteomes" id="UP000286974"/>
    </source>
</evidence>
<protein>
    <recommendedName>
        <fullName evidence="2">Segregation and condensation protein A</fullName>
    </recommendedName>
</protein>
<name>A0A401FL74_9LACO</name>
<dbReference type="Gene3D" id="6.10.250.2410">
    <property type="match status" value="1"/>
</dbReference>
<dbReference type="Proteomes" id="UP000286974">
    <property type="component" value="Unassembled WGS sequence"/>
</dbReference>
<gene>
    <name evidence="3" type="ORF">NBRC111893_1202</name>
</gene>
<dbReference type="InterPro" id="IPR003768">
    <property type="entry name" value="ScpA"/>
</dbReference>
<dbReference type="PANTHER" id="PTHR33969:SF2">
    <property type="entry name" value="SEGREGATION AND CONDENSATION PROTEIN A"/>
    <property type="match status" value="1"/>
</dbReference>
<dbReference type="AlphaFoldDB" id="A0A401FL74"/>
<dbReference type="EMBL" id="BEXA01000002">
    <property type="protein sequence ID" value="GAY73056.1"/>
    <property type="molecule type" value="Genomic_DNA"/>
</dbReference>
<evidence type="ECO:0000256" key="2">
    <source>
        <dbReference type="ARBA" id="ARBA00044777"/>
    </source>
</evidence>
<sequence>MSDLGLPELHLTDFDGPLEVLLHLIQQSKMDIYDIQIAEITDQYMEYIYDANRLDLNIVGDYLIMAAKLMLIKSKMLLPTPQVDFDDDEDDPREDLVQQLLNYQRYKKVATFLGRVNPSDGKVILGHW</sequence>
<keyword evidence="4" id="KW-1185">Reference proteome</keyword>